<dbReference type="InterPro" id="IPR017853">
    <property type="entry name" value="GH"/>
</dbReference>
<gene>
    <name evidence="4" type="ORF">OO017_08045</name>
</gene>
<feature type="region of interest" description="Disordered" evidence="2">
    <location>
        <begin position="677"/>
        <end position="714"/>
    </location>
</feature>
<dbReference type="RefSeq" id="WP_266051957.1">
    <property type="nucleotide sequence ID" value="NZ_JAPFQO010000004.1"/>
</dbReference>
<evidence type="ECO:0000256" key="2">
    <source>
        <dbReference type="SAM" id="MobiDB-lite"/>
    </source>
</evidence>
<evidence type="ECO:0000256" key="1">
    <source>
        <dbReference type="ARBA" id="ARBA00007637"/>
    </source>
</evidence>
<dbReference type="InterPro" id="IPR001509">
    <property type="entry name" value="Epimerase_deHydtase"/>
</dbReference>
<evidence type="ECO:0000313" key="5">
    <source>
        <dbReference type="Proteomes" id="UP001207228"/>
    </source>
</evidence>
<comment type="similarity">
    <text evidence="1">Belongs to the NAD(P)-dependent epimerase/dehydratase family.</text>
</comment>
<keyword evidence="5" id="KW-1185">Reference proteome</keyword>
<evidence type="ECO:0000259" key="3">
    <source>
        <dbReference type="Pfam" id="PF01370"/>
    </source>
</evidence>
<feature type="compositionally biased region" description="Basic and acidic residues" evidence="2">
    <location>
        <begin position="697"/>
        <end position="714"/>
    </location>
</feature>
<sequence>MKIDDRAKNNTSSLPLVGLVEWFRIGEYEHVKEVLASLQELGITELRTGVSWADYYTPEGKDWYDWLIPTLANKVNILPCFLYTPPSIGEKPRTSSPPKDKKAYADFLDVFIARHGEHFEWVELWNEPNNMVEYDFTHDYGWNKFSEMIGGAAYWCQQLGKKTLLGGMSPIDPNWLQTMYDHGVMKYIDAVGIHGFPYVFDQMWDGWETNIQAVREVMERNNCTAELWITEAGFSTWQHDEFKQLQEFKEALKADAARVYWYAVKDLDPSLPTVGGFHLDDREYYFGLKRADGTSKLLYRLWARHGLKKLDKLDYVKRTLNEHTEPYSLITGGAGFVGTNLAKRLLQQGKRVLVFDSLSRDGVEQNLQWLHDTYSDRLEVYVGDIRDMQAVRQVMKGAEEVFHFAAQVAVTTSLDLPINDFEINARGIINVLEAIREQDNPPPLVFTSTNKVYGGLEDMTFISNGSRYYPEDTGTKKYGISEKRHLDFHSPYGCSKGAADQYVIDYARTYNLPMAVFRMSCIYGPHQYGNEDQGWVAHFAIKAIECEPVNIYGDGKQVRDILFVEDLVDAFLLAQEQIESLSGQAFNIGGGPDNTVSLLELLKTISKYRGQEIPLRFGDWRPGDQHYYVSDTRKFQKATGWYPKHTVQEGVAKLYQWLCENRGVEVPMALTSILEKDEEPVKKSRSSLTHARYAYKQPKEGSQHPGYHHESRRN</sequence>
<dbReference type="Gene3D" id="3.40.50.720">
    <property type="entry name" value="NAD(P)-binding Rossmann-like Domain"/>
    <property type="match status" value="1"/>
</dbReference>
<proteinExistence type="inferred from homology"/>
<dbReference type="Proteomes" id="UP001207228">
    <property type="component" value="Unassembled WGS sequence"/>
</dbReference>
<dbReference type="SUPFAM" id="SSF51445">
    <property type="entry name" value="(Trans)glycosidases"/>
    <property type="match status" value="1"/>
</dbReference>
<dbReference type="PANTHER" id="PTHR43000">
    <property type="entry name" value="DTDP-D-GLUCOSE 4,6-DEHYDRATASE-RELATED"/>
    <property type="match status" value="1"/>
</dbReference>
<dbReference type="InterPro" id="IPR036291">
    <property type="entry name" value="NAD(P)-bd_dom_sf"/>
</dbReference>
<evidence type="ECO:0000313" key="4">
    <source>
        <dbReference type="EMBL" id="MCX2739890.1"/>
    </source>
</evidence>
<dbReference type="Pfam" id="PF01370">
    <property type="entry name" value="Epimerase"/>
    <property type="match status" value="1"/>
</dbReference>
<dbReference type="SUPFAM" id="SSF51735">
    <property type="entry name" value="NAD(P)-binding Rossmann-fold domains"/>
    <property type="match status" value="1"/>
</dbReference>
<feature type="domain" description="NAD-dependent epimerase/dehydratase" evidence="3">
    <location>
        <begin position="329"/>
        <end position="589"/>
    </location>
</feature>
<dbReference type="Gene3D" id="3.20.20.80">
    <property type="entry name" value="Glycosidases"/>
    <property type="match status" value="1"/>
</dbReference>
<reference evidence="4 5" key="1">
    <citation type="submission" date="2022-11" db="EMBL/GenBank/DDBJ databases">
        <title>The characterization of three novel Bacteroidetes species and genomic analysis of their roles in tidal elemental geochemical cycles.</title>
        <authorList>
            <person name="Ma K.-J."/>
        </authorList>
    </citation>
    <scope>NUCLEOTIDE SEQUENCE [LARGE SCALE GENOMIC DNA]</scope>
    <source>
        <strain evidence="4 5">M82</strain>
    </source>
</reference>
<comment type="caution">
    <text evidence="4">The sequence shown here is derived from an EMBL/GenBank/DDBJ whole genome shotgun (WGS) entry which is preliminary data.</text>
</comment>
<name>A0ABT3REC1_9BACT</name>
<organism evidence="4 5">
    <name type="scientific">Pontibacter anaerobius</name>
    <dbReference type="NCBI Taxonomy" id="2993940"/>
    <lineage>
        <taxon>Bacteria</taxon>
        <taxon>Pseudomonadati</taxon>
        <taxon>Bacteroidota</taxon>
        <taxon>Cytophagia</taxon>
        <taxon>Cytophagales</taxon>
        <taxon>Hymenobacteraceae</taxon>
        <taxon>Pontibacter</taxon>
    </lineage>
</organism>
<protein>
    <submittedName>
        <fullName evidence="4">SDR family NAD(P)-dependent oxidoreductase</fullName>
    </submittedName>
</protein>
<dbReference type="EMBL" id="JAPFQO010000004">
    <property type="protein sequence ID" value="MCX2739890.1"/>
    <property type="molecule type" value="Genomic_DNA"/>
</dbReference>
<accession>A0ABT3REC1</accession>